<evidence type="ECO:0000313" key="2">
    <source>
        <dbReference type="EMBL" id="MFH4975097.1"/>
    </source>
</evidence>
<evidence type="ECO:0000259" key="1">
    <source>
        <dbReference type="PROSITE" id="PS50097"/>
    </source>
</evidence>
<comment type="caution">
    <text evidence="2">The sequence shown here is derived from an EMBL/GenBank/DDBJ whole genome shotgun (WGS) entry which is preliminary data.</text>
</comment>
<dbReference type="SMART" id="SM00225">
    <property type="entry name" value="BTB"/>
    <property type="match status" value="2"/>
</dbReference>
<gene>
    <name evidence="2" type="ORF">AB6A40_001806</name>
</gene>
<feature type="domain" description="BTB" evidence="1">
    <location>
        <begin position="125"/>
        <end position="192"/>
    </location>
</feature>
<organism evidence="2 3">
    <name type="scientific">Gnathostoma spinigerum</name>
    <dbReference type="NCBI Taxonomy" id="75299"/>
    <lineage>
        <taxon>Eukaryota</taxon>
        <taxon>Metazoa</taxon>
        <taxon>Ecdysozoa</taxon>
        <taxon>Nematoda</taxon>
        <taxon>Chromadorea</taxon>
        <taxon>Rhabditida</taxon>
        <taxon>Spirurina</taxon>
        <taxon>Gnathostomatomorpha</taxon>
        <taxon>Gnathostomatoidea</taxon>
        <taxon>Gnathostomatidae</taxon>
        <taxon>Gnathostoma</taxon>
    </lineage>
</organism>
<protein>
    <recommendedName>
        <fullName evidence="1">BTB domain-containing protein</fullName>
    </recommendedName>
</protein>
<dbReference type="PANTHER" id="PTHR16064">
    <property type="entry name" value="BTB POZ DOMAIN CONTAINING 7"/>
    <property type="match status" value="1"/>
</dbReference>
<dbReference type="InterPro" id="IPR042345">
    <property type="entry name" value="Btbd7"/>
</dbReference>
<dbReference type="EMBL" id="JBGFUD010000715">
    <property type="protein sequence ID" value="MFH4975097.1"/>
    <property type="molecule type" value="Genomic_DNA"/>
</dbReference>
<dbReference type="SUPFAM" id="SSF54695">
    <property type="entry name" value="POZ domain"/>
    <property type="match status" value="2"/>
</dbReference>
<dbReference type="Gene3D" id="3.30.710.10">
    <property type="entry name" value="Potassium Channel Kv1.1, Chain A"/>
    <property type="match status" value="2"/>
</dbReference>
<sequence>MGSVGSSLLKSSQSASNLDWIGPSTSQRLPAKRHRFASLFAYRYVSDSLLRFNSRRKNRPISRETQRAFKDLISSWSCSELAALCTEMESSWALRELVILAESARPPVLSISDYLSKALDDRIACDAFIVFKNKRYDVHSSILLARCQYFSEQYALLSKPNGPGPFEISLPELEISNELFEAFLRYIYTGKIINVPKHEQGILNEILSRLRCGQSLEENLANFDFERNGDCTLVFTTNDSYSSDKVGRRNDSRDYFVQCSSVMMTARSDFFRSIIKRKQQNDEPLTIVIDEHLFPRVYAPVILHAIYTGRLDLSKTMDGCPVSTNSLNEVQAIASGRRQRSPLRQAIDVYQISRFLNLYFLAQACEDVMVSELSADTLSGLWSWSSEPDGSAYVKRQCIAYLRGEFSRICSSYLLYELDEDLLYECLLSDYVQVSV</sequence>
<keyword evidence="3" id="KW-1185">Reference proteome</keyword>
<feature type="domain" description="BTB" evidence="1">
    <location>
        <begin position="229"/>
        <end position="315"/>
    </location>
</feature>
<accession>A0ABD6EF04</accession>
<dbReference type="CDD" id="cd18186">
    <property type="entry name" value="BTB_POZ_ZBTB_KLHL-like"/>
    <property type="match status" value="1"/>
</dbReference>
<dbReference type="PANTHER" id="PTHR16064:SF3">
    <property type="entry name" value="BTB_POZ DOMAIN-CONTAINING PROTEIN 7"/>
    <property type="match status" value="1"/>
</dbReference>
<dbReference type="InterPro" id="IPR011333">
    <property type="entry name" value="SKP1/BTB/POZ_sf"/>
</dbReference>
<reference evidence="2 3" key="1">
    <citation type="submission" date="2024-08" db="EMBL/GenBank/DDBJ databases">
        <title>Gnathostoma spinigerum genome.</title>
        <authorList>
            <person name="Gonzalez-Bertolin B."/>
            <person name="Monzon S."/>
            <person name="Zaballos A."/>
            <person name="Jimenez P."/>
            <person name="Dekumyoy P."/>
            <person name="Varona S."/>
            <person name="Cuesta I."/>
            <person name="Sumanam S."/>
            <person name="Adisakwattana P."/>
            <person name="Gasser R.B."/>
            <person name="Hernandez-Gonzalez A."/>
            <person name="Young N.D."/>
            <person name="Perteguer M.J."/>
        </authorList>
    </citation>
    <scope>NUCLEOTIDE SEQUENCE [LARGE SCALE GENOMIC DNA]</scope>
    <source>
        <strain evidence="2">AL3</strain>
        <tissue evidence="2">Liver</tissue>
    </source>
</reference>
<name>A0ABD6EF04_9BILA</name>
<dbReference type="InterPro" id="IPR000210">
    <property type="entry name" value="BTB/POZ_dom"/>
</dbReference>
<dbReference type="PROSITE" id="PS50097">
    <property type="entry name" value="BTB"/>
    <property type="match status" value="2"/>
</dbReference>
<dbReference type="Pfam" id="PF00651">
    <property type="entry name" value="BTB"/>
    <property type="match status" value="1"/>
</dbReference>
<evidence type="ECO:0000313" key="3">
    <source>
        <dbReference type="Proteomes" id="UP001608902"/>
    </source>
</evidence>
<proteinExistence type="predicted"/>
<dbReference type="AlphaFoldDB" id="A0ABD6EF04"/>
<dbReference type="Proteomes" id="UP001608902">
    <property type="component" value="Unassembled WGS sequence"/>
</dbReference>